<dbReference type="Gene3D" id="3.40.109.10">
    <property type="entry name" value="NADH Oxidase"/>
    <property type="match status" value="1"/>
</dbReference>
<feature type="domain" description="Nitroreductase" evidence="4">
    <location>
        <begin position="13"/>
        <end position="197"/>
    </location>
</feature>
<evidence type="ECO:0000256" key="1">
    <source>
        <dbReference type="ARBA" id="ARBA00022630"/>
    </source>
</evidence>
<dbReference type="RefSeq" id="WP_184861259.1">
    <property type="nucleotide sequence ID" value="NZ_BAAAWY010000031.1"/>
</dbReference>
<keyword evidence="3" id="KW-0560">Oxidoreductase</keyword>
<sequence>MELYDAMRTTPATREFTDEPVSDEVLRRMLDHARFAPSGGNRQGWRVVVLKDPVIRVRIRELYQLGWREYMAHVRRGLVPFAARDAGRWTGPAVDLEEARNIPAPNDFGDNLEHVPVLLLIVAELGVLAAVDNGLDRQGLIAGASVYPFCHNLLLAARNEGLGGVLTSVLARQEPAVKELLGIPDGFGLAGLLAIGHPRKVVTKLRRATVEEFTVVDRFDGPVF</sequence>
<evidence type="ECO:0000256" key="3">
    <source>
        <dbReference type="ARBA" id="ARBA00023002"/>
    </source>
</evidence>
<dbReference type="SUPFAM" id="SSF55469">
    <property type="entry name" value="FMN-dependent nitroreductase-like"/>
    <property type="match status" value="1"/>
</dbReference>
<evidence type="ECO:0000259" key="4">
    <source>
        <dbReference type="Pfam" id="PF00881"/>
    </source>
</evidence>
<protein>
    <submittedName>
        <fullName evidence="5">Nitroreductase</fullName>
    </submittedName>
</protein>
<keyword evidence="1" id="KW-0285">Flavoprotein</keyword>
<reference evidence="5 6" key="1">
    <citation type="submission" date="2020-08" db="EMBL/GenBank/DDBJ databases">
        <title>Sequencing the genomes of 1000 actinobacteria strains.</title>
        <authorList>
            <person name="Klenk H.-P."/>
        </authorList>
    </citation>
    <scope>NUCLEOTIDE SEQUENCE [LARGE SCALE GENOMIC DNA]</scope>
    <source>
        <strain evidence="5 6">DSM 43851</strain>
    </source>
</reference>
<keyword evidence="2" id="KW-0288">FMN</keyword>
<accession>A0A7W9KET7</accession>
<proteinExistence type="predicted"/>
<organism evidence="5 6">
    <name type="scientific">Kutzneria kofuensis</name>
    <dbReference type="NCBI Taxonomy" id="103725"/>
    <lineage>
        <taxon>Bacteria</taxon>
        <taxon>Bacillati</taxon>
        <taxon>Actinomycetota</taxon>
        <taxon>Actinomycetes</taxon>
        <taxon>Pseudonocardiales</taxon>
        <taxon>Pseudonocardiaceae</taxon>
        <taxon>Kutzneria</taxon>
    </lineage>
</organism>
<dbReference type="InterPro" id="IPR050627">
    <property type="entry name" value="Nitroreductase/BluB"/>
</dbReference>
<dbReference type="Proteomes" id="UP000585638">
    <property type="component" value="Unassembled WGS sequence"/>
</dbReference>
<dbReference type="Pfam" id="PF00881">
    <property type="entry name" value="Nitroreductase"/>
    <property type="match status" value="1"/>
</dbReference>
<dbReference type="PANTHER" id="PTHR23026">
    <property type="entry name" value="NADPH NITROREDUCTASE"/>
    <property type="match status" value="1"/>
</dbReference>
<dbReference type="EMBL" id="JACHIR010000001">
    <property type="protein sequence ID" value="MBB5891268.1"/>
    <property type="molecule type" value="Genomic_DNA"/>
</dbReference>
<dbReference type="InterPro" id="IPR000415">
    <property type="entry name" value="Nitroreductase-like"/>
</dbReference>
<evidence type="ECO:0000256" key="2">
    <source>
        <dbReference type="ARBA" id="ARBA00022643"/>
    </source>
</evidence>
<name>A0A7W9KET7_9PSEU</name>
<dbReference type="CDD" id="cd02062">
    <property type="entry name" value="Nitro_FMN_reductase"/>
    <property type="match status" value="1"/>
</dbReference>
<keyword evidence="6" id="KW-1185">Reference proteome</keyword>
<dbReference type="GO" id="GO:0016491">
    <property type="term" value="F:oxidoreductase activity"/>
    <property type="evidence" value="ECO:0007669"/>
    <property type="project" value="UniProtKB-KW"/>
</dbReference>
<dbReference type="InterPro" id="IPR029479">
    <property type="entry name" value="Nitroreductase"/>
</dbReference>
<dbReference type="AlphaFoldDB" id="A0A7W9KET7"/>
<evidence type="ECO:0000313" key="6">
    <source>
        <dbReference type="Proteomes" id="UP000585638"/>
    </source>
</evidence>
<dbReference type="PANTHER" id="PTHR23026:SF90">
    <property type="entry name" value="IODOTYROSINE DEIODINASE 1"/>
    <property type="match status" value="1"/>
</dbReference>
<comment type="caution">
    <text evidence="5">The sequence shown here is derived from an EMBL/GenBank/DDBJ whole genome shotgun (WGS) entry which is preliminary data.</text>
</comment>
<evidence type="ECO:0000313" key="5">
    <source>
        <dbReference type="EMBL" id="MBB5891268.1"/>
    </source>
</evidence>
<gene>
    <name evidence="5" type="ORF">BJ998_002464</name>
</gene>